<organism evidence="1">
    <name type="scientific">candidate division TA06 bacterium ADurb.Bin131</name>
    <dbReference type="NCBI Taxonomy" id="1852827"/>
    <lineage>
        <taxon>Bacteria</taxon>
        <taxon>Bacteria division TA06</taxon>
    </lineage>
</organism>
<name>A0A1V6C450_UNCT6</name>
<comment type="caution">
    <text evidence="1">The sequence shown here is derived from an EMBL/GenBank/DDBJ whole genome shotgun (WGS) entry which is preliminary data.</text>
</comment>
<proteinExistence type="predicted"/>
<gene>
    <name evidence="1" type="ORF">BWX89_01762</name>
</gene>
<reference evidence="1" key="1">
    <citation type="submission" date="2017-02" db="EMBL/GenBank/DDBJ databases">
        <title>Delving into the versatile metabolic prowess of the omnipresent phylum Bacteroidetes.</title>
        <authorList>
            <person name="Nobu M.K."/>
            <person name="Mei R."/>
            <person name="Narihiro T."/>
            <person name="Kuroda K."/>
            <person name="Liu W.-T."/>
        </authorList>
    </citation>
    <scope>NUCLEOTIDE SEQUENCE</scope>
    <source>
        <strain evidence="1">ADurb.Bin131</strain>
    </source>
</reference>
<dbReference type="EMBL" id="MWDQ01000152">
    <property type="protein sequence ID" value="OQB71646.1"/>
    <property type="molecule type" value="Genomic_DNA"/>
</dbReference>
<dbReference type="Gene3D" id="1.10.1670.10">
    <property type="entry name" value="Helix-hairpin-Helix base-excision DNA repair enzymes (C-terminal)"/>
    <property type="match status" value="1"/>
</dbReference>
<dbReference type="InterPro" id="IPR023170">
    <property type="entry name" value="HhH_base_excis_C"/>
</dbReference>
<dbReference type="Proteomes" id="UP000485562">
    <property type="component" value="Unassembled WGS sequence"/>
</dbReference>
<sequence>MQDLFPFEHYFDNKGEIKRNELDNNDGLWTRREIITRYLLVSAVLDQGPDLEGVRLLFKDVINALYSKEIRIFHKPLDFFKELGISIDEILEKHDGVKKIRADTWARENKSNPGKYNLFTDRTNQVLGYAIYRWGVVLCVPFLLEKDLQKNGRESSEPLVAYIEDWDSAEIMSQQIKDNKRYGLGKAIGDKAGHLFAKWYIHTFELVKKNDSSFGPLSYELPFDSNAGRVLFRTGFLLNWADLSDYKNWDVIQEGKGKSGKHYIRVTNIRGRKSDRFSDLKDFIDSYELICVEYLKVKKRRPSKVEIQQIPNILLLNTNYGIGDLDDGLMYIGTNYCFNHDEPRCFQCPVKNLCLGYTNRNELITNYRT</sequence>
<dbReference type="AlphaFoldDB" id="A0A1V6C450"/>
<protein>
    <submittedName>
        <fullName evidence="1">Uncharacterized protein</fullName>
    </submittedName>
</protein>
<accession>A0A1V6C450</accession>
<evidence type="ECO:0000313" key="1">
    <source>
        <dbReference type="EMBL" id="OQB71646.1"/>
    </source>
</evidence>